<dbReference type="Proteomes" id="UP000631114">
    <property type="component" value="Unassembled WGS sequence"/>
</dbReference>
<sequence>MLLLGVQWWRLSREKVVVDKTKELFEEMTSFGVEPNLVSLEWFDSLGLIEMGFTSLLVTYVIRKWGLIHGYVVKQGLEGDNCVVCALVDMYGKCGCPLEMKQVFDESGEMDLGSRNATGFPGFLVNGLVDDRCILLCNSRTKRLN</sequence>
<evidence type="ECO:0000313" key="2">
    <source>
        <dbReference type="Proteomes" id="UP000631114"/>
    </source>
</evidence>
<dbReference type="GO" id="GO:0003723">
    <property type="term" value="F:RNA binding"/>
    <property type="evidence" value="ECO:0007669"/>
    <property type="project" value="InterPro"/>
</dbReference>
<gene>
    <name evidence="1" type="ORF">IFM89_034565</name>
</gene>
<dbReference type="PANTHER" id="PTHR47926">
    <property type="entry name" value="PENTATRICOPEPTIDE REPEAT-CONTAINING PROTEIN"/>
    <property type="match status" value="1"/>
</dbReference>
<dbReference type="Gene3D" id="1.25.40.10">
    <property type="entry name" value="Tetratricopeptide repeat domain"/>
    <property type="match status" value="1"/>
</dbReference>
<dbReference type="GO" id="GO:0009451">
    <property type="term" value="P:RNA modification"/>
    <property type="evidence" value="ECO:0007669"/>
    <property type="project" value="InterPro"/>
</dbReference>
<dbReference type="OrthoDB" id="428658at2759"/>
<dbReference type="PANTHER" id="PTHR47926:SF347">
    <property type="entry name" value="PENTATRICOPEPTIDE REPEAT-CONTAINING PROTEIN"/>
    <property type="match status" value="1"/>
</dbReference>
<organism evidence="1 2">
    <name type="scientific">Coptis chinensis</name>
    <dbReference type="NCBI Taxonomy" id="261450"/>
    <lineage>
        <taxon>Eukaryota</taxon>
        <taxon>Viridiplantae</taxon>
        <taxon>Streptophyta</taxon>
        <taxon>Embryophyta</taxon>
        <taxon>Tracheophyta</taxon>
        <taxon>Spermatophyta</taxon>
        <taxon>Magnoliopsida</taxon>
        <taxon>Ranunculales</taxon>
        <taxon>Ranunculaceae</taxon>
        <taxon>Coptidoideae</taxon>
        <taxon>Coptis</taxon>
    </lineage>
</organism>
<name>A0A835LSH6_9MAGN</name>
<keyword evidence="2" id="KW-1185">Reference proteome</keyword>
<dbReference type="EMBL" id="JADFTS010000006">
    <property type="protein sequence ID" value="KAF9603232.1"/>
    <property type="molecule type" value="Genomic_DNA"/>
</dbReference>
<evidence type="ECO:0000313" key="1">
    <source>
        <dbReference type="EMBL" id="KAF9603232.1"/>
    </source>
</evidence>
<evidence type="ECO:0008006" key="3">
    <source>
        <dbReference type="Google" id="ProtNLM"/>
    </source>
</evidence>
<dbReference type="AlphaFoldDB" id="A0A835LSH6"/>
<comment type="caution">
    <text evidence="1">The sequence shown here is derived from an EMBL/GenBank/DDBJ whole genome shotgun (WGS) entry which is preliminary data.</text>
</comment>
<proteinExistence type="predicted"/>
<dbReference type="InterPro" id="IPR046960">
    <property type="entry name" value="PPR_At4g14850-like_plant"/>
</dbReference>
<accession>A0A835LSH6</accession>
<protein>
    <recommendedName>
        <fullName evidence="3">Pentatricopeptide repeat-containing protein</fullName>
    </recommendedName>
</protein>
<reference evidence="1 2" key="1">
    <citation type="submission" date="2020-10" db="EMBL/GenBank/DDBJ databases">
        <title>The Coptis chinensis genome and diversification of protoberbering-type alkaloids.</title>
        <authorList>
            <person name="Wang B."/>
            <person name="Shu S."/>
            <person name="Song C."/>
            <person name="Liu Y."/>
        </authorList>
    </citation>
    <scope>NUCLEOTIDE SEQUENCE [LARGE SCALE GENOMIC DNA]</scope>
    <source>
        <strain evidence="1">HL-2020</strain>
        <tissue evidence="1">Leaf</tissue>
    </source>
</reference>
<dbReference type="InterPro" id="IPR011990">
    <property type="entry name" value="TPR-like_helical_dom_sf"/>
</dbReference>